<accession>A0A564Z7L7</accession>
<dbReference type="PROSITE" id="PS00028">
    <property type="entry name" value="ZINC_FINGER_C2H2_1"/>
    <property type="match status" value="1"/>
</dbReference>
<keyword evidence="3" id="KW-1185">Reference proteome</keyword>
<dbReference type="EMBL" id="CABIJS010000693">
    <property type="protein sequence ID" value="VUZ55422.1"/>
    <property type="molecule type" value="Genomic_DNA"/>
</dbReference>
<evidence type="ECO:0000313" key="3">
    <source>
        <dbReference type="Proteomes" id="UP000321570"/>
    </source>
</evidence>
<name>A0A564Z7L7_HYMDI</name>
<gene>
    <name evidence="2" type="ORF">WMSIL1_LOCUS13266</name>
</gene>
<proteinExistence type="predicted"/>
<evidence type="ECO:0000313" key="2">
    <source>
        <dbReference type="EMBL" id="VUZ55422.1"/>
    </source>
</evidence>
<dbReference type="InterPro" id="IPR013087">
    <property type="entry name" value="Znf_C2H2_type"/>
</dbReference>
<reference evidence="2 3" key="1">
    <citation type="submission" date="2019-07" db="EMBL/GenBank/DDBJ databases">
        <authorList>
            <person name="Jastrzebski P J."/>
            <person name="Paukszto L."/>
            <person name="Jastrzebski P J."/>
        </authorList>
    </citation>
    <scope>NUCLEOTIDE SEQUENCE [LARGE SCALE GENOMIC DNA]</scope>
    <source>
        <strain evidence="2 3">WMS-il1</strain>
    </source>
</reference>
<evidence type="ECO:0000259" key="1">
    <source>
        <dbReference type="PROSITE" id="PS00028"/>
    </source>
</evidence>
<organism evidence="2 3">
    <name type="scientific">Hymenolepis diminuta</name>
    <name type="common">Rat tapeworm</name>
    <dbReference type="NCBI Taxonomy" id="6216"/>
    <lineage>
        <taxon>Eukaryota</taxon>
        <taxon>Metazoa</taxon>
        <taxon>Spiralia</taxon>
        <taxon>Lophotrochozoa</taxon>
        <taxon>Platyhelminthes</taxon>
        <taxon>Cestoda</taxon>
        <taxon>Eucestoda</taxon>
        <taxon>Cyclophyllidea</taxon>
        <taxon>Hymenolepididae</taxon>
        <taxon>Hymenolepis</taxon>
    </lineage>
</organism>
<feature type="domain" description="C2H2-type" evidence="1">
    <location>
        <begin position="39"/>
        <end position="63"/>
    </location>
</feature>
<dbReference type="Proteomes" id="UP000321570">
    <property type="component" value="Unassembled WGS sequence"/>
</dbReference>
<dbReference type="AlphaFoldDB" id="A0A564Z7L7"/>
<sequence length="91" mass="10676">MLGKKEGVVWIKNPNKKAIPRLLEYQPQIRSVEEREVGCMDTGCHRLFATVCEMRRHWRTNQHRNSNISQIDRMSCPVDGCYKKCVKSGWL</sequence>
<protein>
    <recommendedName>
        <fullName evidence="1">C2H2-type domain-containing protein</fullName>
    </recommendedName>
</protein>